<dbReference type="Pfam" id="PF00884">
    <property type="entry name" value="Sulfatase"/>
    <property type="match status" value="1"/>
</dbReference>
<dbReference type="Gene3D" id="3.40.720.10">
    <property type="entry name" value="Alkaline Phosphatase, subunit A"/>
    <property type="match status" value="1"/>
</dbReference>
<feature type="transmembrane region" description="Helical" evidence="1">
    <location>
        <begin position="7"/>
        <end position="27"/>
    </location>
</feature>
<accession>Q1GR62</accession>
<keyword evidence="4" id="KW-1185">Reference proteome</keyword>
<feature type="transmembrane region" description="Helical" evidence="1">
    <location>
        <begin position="39"/>
        <end position="57"/>
    </location>
</feature>
<dbReference type="Proteomes" id="UP000006578">
    <property type="component" value="Chromosome"/>
</dbReference>
<proteinExistence type="predicted"/>
<dbReference type="eggNOG" id="COG3119">
    <property type="taxonomic scope" value="Bacteria"/>
</dbReference>
<keyword evidence="1" id="KW-1133">Transmembrane helix</keyword>
<organism evidence="3 4">
    <name type="scientific">Sphingopyxis alaskensis (strain DSM 13593 / LMG 18877 / RB2256)</name>
    <name type="common">Sphingomonas alaskensis</name>
    <dbReference type="NCBI Taxonomy" id="317655"/>
    <lineage>
        <taxon>Bacteria</taxon>
        <taxon>Pseudomonadati</taxon>
        <taxon>Pseudomonadota</taxon>
        <taxon>Alphaproteobacteria</taxon>
        <taxon>Sphingomonadales</taxon>
        <taxon>Sphingomonadaceae</taxon>
        <taxon>Sphingopyxis</taxon>
    </lineage>
</organism>
<feature type="transmembrane region" description="Helical" evidence="1">
    <location>
        <begin position="92"/>
        <end position="113"/>
    </location>
</feature>
<dbReference type="RefSeq" id="WP_011542436.1">
    <property type="nucleotide sequence ID" value="NC_008048.1"/>
</dbReference>
<dbReference type="EMBL" id="CP000356">
    <property type="protein sequence ID" value="ABF53860.1"/>
    <property type="molecule type" value="Genomic_DNA"/>
</dbReference>
<dbReference type="OrthoDB" id="681113at2"/>
<feature type="domain" description="Sulfatase N-terminal" evidence="2">
    <location>
        <begin position="172"/>
        <end position="421"/>
    </location>
</feature>
<name>Q1GR62_SPHAL</name>
<dbReference type="InterPro" id="IPR017850">
    <property type="entry name" value="Alkaline_phosphatase_core_sf"/>
</dbReference>
<dbReference type="SUPFAM" id="SSF53649">
    <property type="entry name" value="Alkaline phosphatase-like"/>
    <property type="match status" value="1"/>
</dbReference>
<dbReference type="AlphaFoldDB" id="Q1GR62"/>
<feature type="transmembrane region" description="Helical" evidence="1">
    <location>
        <begin position="64"/>
        <end position="80"/>
    </location>
</feature>
<sequence length="519" mass="57267">MGALTASVGRYPVAGICITLIAIMTFWSGNQLRLGFESVWPTMVGAIVIAAIVTAFFRAICGDWARAGMACGITAVYFFYVPRLLALLPLPFPMAAALHLAAIAALVALYRTFPSDGTRLRDVAGRLNLLAALLVVVNAVPLAVQQFRLESARAPAQRSLSELDGKAMPDGPDVWHILFDRYAANDTFKAHYGFDNQPFIDALRQRGFVVPDRAYANYQRTSHSIASTMNGTLLDPMARKMSGGDQGDWVPIYRAARNGSAIRQFNAFGYKTIFAGSWWEPTRFSSAAQESVTIRAVPQLARLAIDQSAVGFWLGDLGLPYFDGRGDQCYRANEKFRRLGEIARDGSPKHVFAHFLVPHPPFVLNADGSCRDLETARRRTRSENYVDQVRFTNREVLKLVDRILAGSRPAVIVIHSDEGPWPTPYVGNEHGLGTDPVPVPWTKLSGSQLSEKMGILLAVRDPSGKAPATMPESPVQIYPAVLRDHFGSSRPLPASRYYMFKGDRALYEFEEVGDRLLAR</sequence>
<dbReference type="KEGG" id="sal:Sala_2151"/>
<evidence type="ECO:0000256" key="1">
    <source>
        <dbReference type="SAM" id="Phobius"/>
    </source>
</evidence>
<evidence type="ECO:0000313" key="3">
    <source>
        <dbReference type="EMBL" id="ABF53860.1"/>
    </source>
</evidence>
<evidence type="ECO:0000259" key="2">
    <source>
        <dbReference type="Pfam" id="PF00884"/>
    </source>
</evidence>
<feature type="transmembrane region" description="Helical" evidence="1">
    <location>
        <begin position="125"/>
        <end position="144"/>
    </location>
</feature>
<evidence type="ECO:0000313" key="4">
    <source>
        <dbReference type="Proteomes" id="UP000006578"/>
    </source>
</evidence>
<gene>
    <name evidence="3" type="ordered locus">Sala_2151</name>
</gene>
<keyword evidence="1" id="KW-0472">Membrane</keyword>
<reference evidence="3 4" key="1">
    <citation type="journal article" date="2009" name="Proc. Natl. Acad. Sci. U.S.A.">
        <title>The genomic basis of trophic strategy in marine bacteria.</title>
        <authorList>
            <person name="Lauro F.M."/>
            <person name="McDougald D."/>
            <person name="Thomas T."/>
            <person name="Williams T.J."/>
            <person name="Egan S."/>
            <person name="Rice S."/>
            <person name="DeMaere M.Z."/>
            <person name="Ting L."/>
            <person name="Ertan H."/>
            <person name="Johnson J."/>
            <person name="Ferriera S."/>
            <person name="Lapidus A."/>
            <person name="Anderson I."/>
            <person name="Kyrpides N."/>
            <person name="Munk A.C."/>
            <person name="Detter C."/>
            <person name="Han C.S."/>
            <person name="Brown M.V."/>
            <person name="Robb F.T."/>
            <person name="Kjelleberg S."/>
            <person name="Cavicchioli R."/>
        </authorList>
    </citation>
    <scope>NUCLEOTIDE SEQUENCE [LARGE SCALE GENOMIC DNA]</scope>
    <source>
        <strain evidence="4">DSM 13593 / LMG 18877 / RB2256</strain>
    </source>
</reference>
<keyword evidence="1" id="KW-0812">Transmembrane</keyword>
<dbReference type="HOGENOM" id="CLU_541729_0_0_5"/>
<dbReference type="InterPro" id="IPR000917">
    <property type="entry name" value="Sulfatase_N"/>
</dbReference>
<protein>
    <recommendedName>
        <fullName evidence="2">Sulfatase N-terminal domain-containing protein</fullName>
    </recommendedName>
</protein>
<dbReference type="STRING" id="317655.Sala_2151"/>